<evidence type="ECO:0000313" key="2">
    <source>
        <dbReference type="Proteomes" id="UP000269134"/>
    </source>
</evidence>
<dbReference type="Proteomes" id="UP000269134">
    <property type="component" value="Unassembled WGS sequence"/>
</dbReference>
<gene>
    <name evidence="1" type="ORF">EA795_20270</name>
</gene>
<evidence type="ECO:0000313" key="1">
    <source>
        <dbReference type="EMBL" id="RMH96371.1"/>
    </source>
</evidence>
<name>A0ABX9USR0_9GAMM</name>
<protein>
    <submittedName>
        <fullName evidence="1">Recombination protein NinG</fullName>
    </submittedName>
</protein>
<reference evidence="1 2" key="1">
    <citation type="submission" date="2018-10" db="EMBL/GenBank/DDBJ databases">
        <title>Pseudomonas sp. GL14 genome.</title>
        <authorList>
            <person name="Peng J."/>
            <person name="Liu Z.-P."/>
        </authorList>
    </citation>
    <scope>NUCLEOTIDE SEQUENCE [LARGE SCALE GENOMIC DNA]</scope>
    <source>
        <strain evidence="1 2">GL14</strain>
    </source>
</reference>
<sequence>MTRIVSKKLRAKRCRNAACRSEFVPARPLQTACSVACAIALTHATKARQSREQDKQERAARRAARERIKTKGDYLRETQAAFNEWIRERDRDLPCISCDRFHQGQWHAGHYRTVGANPELRFNPLNVHKQCAPCNNHKSGDIVNYRINLVERIGADQVEWLEGPHEPQRYTIEELKAMKASFRAMTRSLKRGAA</sequence>
<keyword evidence="2" id="KW-1185">Reference proteome</keyword>
<comment type="caution">
    <text evidence="1">The sequence shown here is derived from an EMBL/GenBank/DDBJ whole genome shotgun (WGS) entry which is preliminary data.</text>
</comment>
<proteinExistence type="predicted"/>
<dbReference type="Pfam" id="PF05766">
    <property type="entry name" value="NinG"/>
    <property type="match status" value="1"/>
</dbReference>
<dbReference type="InterPro" id="IPR008713">
    <property type="entry name" value="Phage_lambda_NinG"/>
</dbReference>
<dbReference type="EMBL" id="RFFL01000030">
    <property type="protein sequence ID" value="RMH96371.1"/>
    <property type="molecule type" value="Genomic_DNA"/>
</dbReference>
<organism evidence="1 2">
    <name type="scientific">Stutzerimonas nitrititolerans</name>
    <dbReference type="NCBI Taxonomy" id="2482751"/>
    <lineage>
        <taxon>Bacteria</taxon>
        <taxon>Pseudomonadati</taxon>
        <taxon>Pseudomonadota</taxon>
        <taxon>Gammaproteobacteria</taxon>
        <taxon>Pseudomonadales</taxon>
        <taxon>Pseudomonadaceae</taxon>
        <taxon>Stutzerimonas</taxon>
    </lineage>
</organism>
<accession>A0ABX9USR0</accession>